<dbReference type="PANTHER" id="PTHR11177">
    <property type="entry name" value="CHITINASE"/>
    <property type="match status" value="1"/>
</dbReference>
<keyword evidence="7 9" id="KW-0326">Glycosidase</keyword>
<dbReference type="GO" id="GO:0006032">
    <property type="term" value="P:chitin catabolic process"/>
    <property type="evidence" value="ECO:0007669"/>
    <property type="project" value="UniProtKB-KW"/>
</dbReference>
<evidence type="ECO:0000256" key="3">
    <source>
        <dbReference type="ARBA" id="ARBA00012729"/>
    </source>
</evidence>
<gene>
    <name evidence="13" type="ORF">PECM_006698</name>
</gene>
<comment type="similarity">
    <text evidence="2">Belongs to the glycosyl hydrolase 18 family. Chitinase class V subfamily.</text>
</comment>
<organism evidence="13 14">
    <name type="scientific">Penicillium ucsense</name>
    <dbReference type="NCBI Taxonomy" id="2839758"/>
    <lineage>
        <taxon>Eukaryota</taxon>
        <taxon>Fungi</taxon>
        <taxon>Dikarya</taxon>
        <taxon>Ascomycota</taxon>
        <taxon>Pezizomycotina</taxon>
        <taxon>Eurotiomycetes</taxon>
        <taxon>Eurotiomycetidae</taxon>
        <taxon>Eurotiales</taxon>
        <taxon>Aspergillaceae</taxon>
        <taxon>Penicillium</taxon>
    </lineage>
</organism>
<sequence>MRLNTFTCLVLAAVGVQGRHERPAHHPAHHQAHHPTEEPRWTCVNAGASTRMKTVGYFGNWDIYGANYRITDVPAEQLTHLTYAFANINTTTGAIILSDTWADLQFPYPGDNTTAAGNNVYGNVKQMYLLKKTHRTLKTMLSIGGWSYRQNFAPMLASATKRQAFVDSAVQFVADLGFDGIDIDYEYVADKTQAAQMVDVLQRLRQGLDQLACQINASSPFQISYASPANVQTIAQLDLASMIPLVDFLNVMAVDYQGPGFSNYTGYLANLFPDKRNPRATDFDTVSALDYYLVKGGVPSTKIVMQNPLYGRSFNGTRGMGDKFIDGGSLGSLGSAAVWRYRDLPIPGFNATVVNVPRVGGSYSYDAKRKYLVSYDTPQIATLKAEYTQCMGLAGTAWWEVSQDRNDSLSLISATVKQYGGFEALDQSLNNLDYPTSVYENLRAGFSGN</sequence>
<protein>
    <recommendedName>
        <fullName evidence="3">chitinase</fullName>
        <ecNumber evidence="3">3.2.1.14</ecNumber>
    </recommendedName>
</protein>
<evidence type="ECO:0000256" key="2">
    <source>
        <dbReference type="ARBA" id="ARBA00008682"/>
    </source>
</evidence>
<dbReference type="InterPro" id="IPR001223">
    <property type="entry name" value="Glyco_hydro18_cat"/>
</dbReference>
<evidence type="ECO:0000256" key="8">
    <source>
        <dbReference type="ARBA" id="ARBA00023326"/>
    </source>
</evidence>
<dbReference type="PROSITE" id="PS01095">
    <property type="entry name" value="GH18_1"/>
    <property type="match status" value="1"/>
</dbReference>
<evidence type="ECO:0000259" key="12">
    <source>
        <dbReference type="PROSITE" id="PS51910"/>
    </source>
</evidence>
<dbReference type="InterPro" id="IPR017853">
    <property type="entry name" value="GH"/>
</dbReference>
<feature type="domain" description="GH18" evidence="12">
    <location>
        <begin position="52"/>
        <end position="422"/>
    </location>
</feature>
<evidence type="ECO:0000256" key="11">
    <source>
        <dbReference type="SAM" id="SignalP"/>
    </source>
</evidence>
<keyword evidence="4 9" id="KW-0378">Hydrolase</keyword>
<evidence type="ECO:0000256" key="1">
    <source>
        <dbReference type="ARBA" id="ARBA00000822"/>
    </source>
</evidence>
<evidence type="ECO:0000256" key="5">
    <source>
        <dbReference type="ARBA" id="ARBA00023024"/>
    </source>
</evidence>
<dbReference type="EC" id="3.2.1.14" evidence="3"/>
<keyword evidence="11" id="KW-0732">Signal</keyword>
<feature type="compositionally biased region" description="Basic residues" evidence="10">
    <location>
        <begin position="22"/>
        <end position="33"/>
    </location>
</feature>
<dbReference type="Proteomes" id="UP000631181">
    <property type="component" value="Unassembled WGS sequence"/>
</dbReference>
<dbReference type="Pfam" id="PF00704">
    <property type="entry name" value="Glyco_hydro_18"/>
    <property type="match status" value="1"/>
</dbReference>
<evidence type="ECO:0000256" key="7">
    <source>
        <dbReference type="ARBA" id="ARBA00023295"/>
    </source>
</evidence>
<dbReference type="SUPFAM" id="SSF54556">
    <property type="entry name" value="Chitinase insertion domain"/>
    <property type="match status" value="1"/>
</dbReference>
<evidence type="ECO:0000256" key="4">
    <source>
        <dbReference type="ARBA" id="ARBA00022801"/>
    </source>
</evidence>
<dbReference type="GO" id="GO:0000272">
    <property type="term" value="P:polysaccharide catabolic process"/>
    <property type="evidence" value="ECO:0007669"/>
    <property type="project" value="UniProtKB-KW"/>
</dbReference>
<comment type="catalytic activity">
    <reaction evidence="1">
        <text>Random endo-hydrolysis of N-acetyl-beta-D-glucosaminide (1-&gt;4)-beta-linkages in chitin and chitodextrins.</text>
        <dbReference type="EC" id="3.2.1.14"/>
    </reaction>
</comment>
<evidence type="ECO:0000256" key="9">
    <source>
        <dbReference type="RuleBase" id="RU000489"/>
    </source>
</evidence>
<dbReference type="PROSITE" id="PS51910">
    <property type="entry name" value="GH18_2"/>
    <property type="match status" value="1"/>
</dbReference>
<dbReference type="InterPro" id="IPR001579">
    <property type="entry name" value="Glyco_hydro_18_chit_AS"/>
</dbReference>
<dbReference type="EMBL" id="WIWV01000055">
    <property type="protein sequence ID" value="KAF7715638.1"/>
    <property type="molecule type" value="Genomic_DNA"/>
</dbReference>
<dbReference type="SMART" id="SM00636">
    <property type="entry name" value="Glyco_18"/>
    <property type="match status" value="1"/>
</dbReference>
<dbReference type="Gene3D" id="3.10.50.10">
    <property type="match status" value="1"/>
</dbReference>
<feature type="region of interest" description="Disordered" evidence="10">
    <location>
        <begin position="20"/>
        <end position="39"/>
    </location>
</feature>
<accession>A0A8J8W362</accession>
<feature type="chain" id="PRO_5035154506" description="chitinase" evidence="11">
    <location>
        <begin position="19"/>
        <end position="449"/>
    </location>
</feature>
<evidence type="ECO:0000313" key="14">
    <source>
        <dbReference type="Proteomes" id="UP000631181"/>
    </source>
</evidence>
<comment type="caution">
    <text evidence="13">The sequence shown here is derived from an EMBL/GenBank/DDBJ whole genome shotgun (WGS) entry which is preliminary data.</text>
</comment>
<dbReference type="AlphaFoldDB" id="A0A8J8W362"/>
<evidence type="ECO:0000256" key="6">
    <source>
        <dbReference type="ARBA" id="ARBA00023277"/>
    </source>
</evidence>
<dbReference type="PANTHER" id="PTHR11177:SF317">
    <property type="entry name" value="CHITINASE 12-RELATED"/>
    <property type="match status" value="1"/>
</dbReference>
<dbReference type="GO" id="GO:0005576">
    <property type="term" value="C:extracellular region"/>
    <property type="evidence" value="ECO:0007669"/>
    <property type="project" value="TreeGrafter"/>
</dbReference>
<feature type="signal peptide" evidence="11">
    <location>
        <begin position="1"/>
        <end position="18"/>
    </location>
</feature>
<name>A0A8J8W362_9EURO</name>
<reference evidence="13" key="1">
    <citation type="journal article" date="2020" name="Front. Microbiol.">
        <title>Gene regulatory networks of Penicillium echinulatum 2HH and Penicillium oxalicum 114-2 inferred by a computational biology approach.</title>
        <authorList>
            <person name="Lenz A.R."/>
            <person name="Galan-Vasquez E."/>
            <person name="Balbinot E."/>
            <person name="De Abreu F.P."/>
            <person name="De Oliveira N.S."/>
            <person name="Da Rosa L.O."/>
            <person name="De Avila E Silva S."/>
            <person name="Camassola M."/>
            <person name="Dillon A.J.P."/>
            <person name="Perez-Rueda E."/>
        </authorList>
    </citation>
    <scope>NUCLEOTIDE SEQUENCE</scope>
    <source>
        <strain evidence="13">S1M29</strain>
    </source>
</reference>
<evidence type="ECO:0000313" key="13">
    <source>
        <dbReference type="EMBL" id="KAF7715638.1"/>
    </source>
</evidence>
<keyword evidence="14" id="KW-1185">Reference proteome</keyword>
<evidence type="ECO:0000256" key="10">
    <source>
        <dbReference type="SAM" id="MobiDB-lite"/>
    </source>
</evidence>
<dbReference type="InterPro" id="IPR029070">
    <property type="entry name" value="Chitinase_insertion_sf"/>
</dbReference>
<keyword evidence="8" id="KW-0624">Polysaccharide degradation</keyword>
<keyword evidence="6" id="KW-0119">Carbohydrate metabolism</keyword>
<dbReference type="SUPFAM" id="SSF51445">
    <property type="entry name" value="(Trans)glycosidases"/>
    <property type="match status" value="1"/>
</dbReference>
<dbReference type="GO" id="GO:0008061">
    <property type="term" value="F:chitin binding"/>
    <property type="evidence" value="ECO:0007669"/>
    <property type="project" value="InterPro"/>
</dbReference>
<dbReference type="GO" id="GO:0008843">
    <property type="term" value="F:endochitinase activity"/>
    <property type="evidence" value="ECO:0007669"/>
    <property type="project" value="UniProtKB-EC"/>
</dbReference>
<dbReference type="Gene3D" id="3.20.20.80">
    <property type="entry name" value="Glycosidases"/>
    <property type="match status" value="1"/>
</dbReference>
<dbReference type="InterPro" id="IPR011583">
    <property type="entry name" value="Chitinase_II/V-like_cat"/>
</dbReference>
<dbReference type="CDD" id="cd06548">
    <property type="entry name" value="GH18_chitinase"/>
    <property type="match status" value="1"/>
</dbReference>
<keyword evidence="5" id="KW-0146">Chitin degradation</keyword>
<dbReference type="OrthoDB" id="76388at2759"/>
<dbReference type="InterPro" id="IPR050314">
    <property type="entry name" value="Glycosyl_Hydrlase_18"/>
</dbReference>
<proteinExistence type="inferred from homology"/>